<dbReference type="NCBIfam" id="TIGR00106">
    <property type="entry name" value="MTH1187 family thiamine-binding protein"/>
    <property type="match status" value="1"/>
</dbReference>
<evidence type="ECO:0000256" key="1">
    <source>
        <dbReference type="ARBA" id="ARBA00010272"/>
    </source>
</evidence>
<dbReference type="AlphaFoldDB" id="A0A3N4I447"/>
<evidence type="ECO:0000313" key="4">
    <source>
        <dbReference type="Proteomes" id="UP000275078"/>
    </source>
</evidence>
<feature type="domain" description="Thiamine-binding protein" evidence="2">
    <location>
        <begin position="18"/>
        <end position="108"/>
    </location>
</feature>
<dbReference type="Gene3D" id="3.30.70.930">
    <property type="match status" value="1"/>
</dbReference>
<dbReference type="SUPFAM" id="SSF89957">
    <property type="entry name" value="MTH1187/YkoF-like"/>
    <property type="match status" value="1"/>
</dbReference>
<evidence type="ECO:0000259" key="2">
    <source>
        <dbReference type="Pfam" id="PF01910"/>
    </source>
</evidence>
<evidence type="ECO:0000313" key="3">
    <source>
        <dbReference type="EMBL" id="RPA80895.1"/>
    </source>
</evidence>
<dbReference type="InterPro" id="IPR029756">
    <property type="entry name" value="MTH1187/YkoF-like"/>
</dbReference>
<dbReference type="PANTHER" id="PTHR33777">
    <property type="entry name" value="UPF0045 PROTEIN ECM15"/>
    <property type="match status" value="1"/>
</dbReference>
<dbReference type="Pfam" id="PF01910">
    <property type="entry name" value="Thiamine_BP"/>
    <property type="match status" value="1"/>
</dbReference>
<sequence>MASGLPPITLNTPDHCIADVCIIPIGTGSPSVSTEVAAIQTLLARSGLKYIMHSAGTTIEGSWDEVMRVIGQAHQMLHENNILRVQSDIRVGTRTDKSQTAQQKVDKVHQILQGQGLAQLEGQPEQKKIQG</sequence>
<dbReference type="InterPro" id="IPR002767">
    <property type="entry name" value="Thiamine_BP"/>
</dbReference>
<protein>
    <submittedName>
        <fullName evidence="3">Cell wall biogenesis protein-like protein Ecm15</fullName>
    </submittedName>
</protein>
<proteinExistence type="inferred from homology"/>
<name>A0A3N4I447_ASCIM</name>
<dbReference type="InterPro" id="IPR051614">
    <property type="entry name" value="UPF0045_domain"/>
</dbReference>
<accession>A0A3N4I447</accession>
<organism evidence="3 4">
    <name type="scientific">Ascobolus immersus RN42</name>
    <dbReference type="NCBI Taxonomy" id="1160509"/>
    <lineage>
        <taxon>Eukaryota</taxon>
        <taxon>Fungi</taxon>
        <taxon>Dikarya</taxon>
        <taxon>Ascomycota</taxon>
        <taxon>Pezizomycotina</taxon>
        <taxon>Pezizomycetes</taxon>
        <taxon>Pezizales</taxon>
        <taxon>Ascobolaceae</taxon>
        <taxon>Ascobolus</taxon>
    </lineage>
</organism>
<dbReference type="PANTHER" id="PTHR33777:SF1">
    <property type="entry name" value="UPF0045 PROTEIN ECM15"/>
    <property type="match status" value="1"/>
</dbReference>
<dbReference type="GO" id="GO:0005829">
    <property type="term" value="C:cytosol"/>
    <property type="evidence" value="ECO:0007669"/>
    <property type="project" value="TreeGrafter"/>
</dbReference>
<keyword evidence="4" id="KW-1185">Reference proteome</keyword>
<dbReference type="EMBL" id="ML119684">
    <property type="protein sequence ID" value="RPA80895.1"/>
    <property type="molecule type" value="Genomic_DNA"/>
</dbReference>
<gene>
    <name evidence="3" type="ORF">BJ508DRAFT_415152</name>
</gene>
<dbReference type="OrthoDB" id="5587367at2759"/>
<reference evidence="3 4" key="1">
    <citation type="journal article" date="2018" name="Nat. Ecol. Evol.">
        <title>Pezizomycetes genomes reveal the molecular basis of ectomycorrhizal truffle lifestyle.</title>
        <authorList>
            <person name="Murat C."/>
            <person name="Payen T."/>
            <person name="Noel B."/>
            <person name="Kuo A."/>
            <person name="Morin E."/>
            <person name="Chen J."/>
            <person name="Kohler A."/>
            <person name="Krizsan K."/>
            <person name="Balestrini R."/>
            <person name="Da Silva C."/>
            <person name="Montanini B."/>
            <person name="Hainaut M."/>
            <person name="Levati E."/>
            <person name="Barry K.W."/>
            <person name="Belfiori B."/>
            <person name="Cichocki N."/>
            <person name="Clum A."/>
            <person name="Dockter R.B."/>
            <person name="Fauchery L."/>
            <person name="Guy J."/>
            <person name="Iotti M."/>
            <person name="Le Tacon F."/>
            <person name="Lindquist E.A."/>
            <person name="Lipzen A."/>
            <person name="Malagnac F."/>
            <person name="Mello A."/>
            <person name="Molinier V."/>
            <person name="Miyauchi S."/>
            <person name="Poulain J."/>
            <person name="Riccioni C."/>
            <person name="Rubini A."/>
            <person name="Sitrit Y."/>
            <person name="Splivallo R."/>
            <person name="Traeger S."/>
            <person name="Wang M."/>
            <person name="Zifcakova L."/>
            <person name="Wipf D."/>
            <person name="Zambonelli A."/>
            <person name="Paolocci F."/>
            <person name="Nowrousian M."/>
            <person name="Ottonello S."/>
            <person name="Baldrian P."/>
            <person name="Spatafora J.W."/>
            <person name="Henrissat B."/>
            <person name="Nagy L.G."/>
            <person name="Aury J.M."/>
            <person name="Wincker P."/>
            <person name="Grigoriev I.V."/>
            <person name="Bonfante P."/>
            <person name="Martin F.M."/>
        </authorList>
    </citation>
    <scope>NUCLEOTIDE SEQUENCE [LARGE SCALE GENOMIC DNA]</scope>
    <source>
        <strain evidence="3 4">RN42</strain>
    </source>
</reference>
<dbReference type="Proteomes" id="UP000275078">
    <property type="component" value="Unassembled WGS sequence"/>
</dbReference>
<comment type="similarity">
    <text evidence="1">Belongs to the UPF0045 family.</text>
</comment>